<dbReference type="GeneID" id="68105036"/>
<feature type="compositionally biased region" description="Basic residues" evidence="1">
    <location>
        <begin position="1"/>
        <end position="12"/>
    </location>
</feature>
<reference evidence="2 3" key="1">
    <citation type="journal article" date="2018" name="BMC Genomics">
        <title>The genome of Naegleria lovaniensis, the basis for a comparative approach to unravel pathogenicity factors of the human pathogenic amoeba N. fowleri.</title>
        <authorList>
            <person name="Liechti N."/>
            <person name="Schurch N."/>
            <person name="Bruggmann R."/>
            <person name="Wittwer M."/>
        </authorList>
    </citation>
    <scope>NUCLEOTIDE SEQUENCE [LARGE SCALE GENOMIC DNA]</scope>
    <source>
        <strain evidence="2 3">ATCC 30569</strain>
    </source>
</reference>
<evidence type="ECO:0000313" key="3">
    <source>
        <dbReference type="Proteomes" id="UP000816034"/>
    </source>
</evidence>
<organism evidence="2 3">
    <name type="scientific">Naegleria lovaniensis</name>
    <name type="common">Amoeba</name>
    <dbReference type="NCBI Taxonomy" id="51637"/>
    <lineage>
        <taxon>Eukaryota</taxon>
        <taxon>Discoba</taxon>
        <taxon>Heterolobosea</taxon>
        <taxon>Tetramitia</taxon>
        <taxon>Eutetramitia</taxon>
        <taxon>Vahlkampfiidae</taxon>
        <taxon>Naegleria</taxon>
    </lineage>
</organism>
<dbReference type="AlphaFoldDB" id="A0AA88GWP6"/>
<dbReference type="RefSeq" id="XP_044554224.1">
    <property type="nucleotide sequence ID" value="XM_044688364.1"/>
</dbReference>
<dbReference type="EMBL" id="PYSW02000005">
    <property type="protein sequence ID" value="KAG2392330.1"/>
    <property type="molecule type" value="Genomic_DNA"/>
</dbReference>
<name>A0AA88GWP6_NAELO</name>
<sequence>MPRATALRKKRKEGSSSLKSVVPAGSTHFDADIVQVICSFMNMEEYLRLQLVNTFFLKGVRQFCATIPYFRFTKHFFFLIQTAGQQKESNLIQFASQPPIIRSRYSNSCDIPKWTNSQLDPLFTASKALINKQLRGLLSTLYVHAKSVYFSDVPITKSLMNDLMFDTRHPSVIEKNKDNRLDFKFTETNVFETIEHISFVGCSFERGVLAFLASKLINLKSLLIFNSHELPFHEVYHLFNKKSKCKSLRLFYHDLIPIAEIIHQDQLNAHELEVLTNKGHTLGPTNKQRHHPSMSKQFSTSDQDVQDMIESIPDHVVAIPIVHTCAYHAVGSKVDNYESAIKEYMDLFGIFSNSFSDRELCVQLCGGKVHKRKGPVSLLAMMYGSASEKDEEETPPQLPINIDRMLSNVEFLLSNGLHLFDLPFDGYDFLRYSIYLHQNEPRLWNLYEKYHFRKLPDFNKLIIQPQLHEHVITLLQGIIDLSEQTLYPVQEANLIDFMEEVKEKKCYPRDLNDVMTNILEDLPDLIKPCVEKGLFNLRAPLPMARYYHPGADSEKAYEYLKEQHELENKKKKRKQ</sequence>
<accession>A0AA88GWP6</accession>
<gene>
    <name evidence="2" type="ORF">C9374_012582</name>
</gene>
<feature type="region of interest" description="Disordered" evidence="1">
    <location>
        <begin position="1"/>
        <end position="21"/>
    </location>
</feature>
<keyword evidence="3" id="KW-1185">Reference proteome</keyword>
<comment type="caution">
    <text evidence="2">The sequence shown here is derived from an EMBL/GenBank/DDBJ whole genome shotgun (WGS) entry which is preliminary data.</text>
</comment>
<evidence type="ECO:0000256" key="1">
    <source>
        <dbReference type="SAM" id="MobiDB-lite"/>
    </source>
</evidence>
<dbReference type="Proteomes" id="UP000816034">
    <property type="component" value="Unassembled WGS sequence"/>
</dbReference>
<proteinExistence type="predicted"/>
<evidence type="ECO:0000313" key="2">
    <source>
        <dbReference type="EMBL" id="KAG2392330.1"/>
    </source>
</evidence>
<protein>
    <submittedName>
        <fullName evidence="2">Uncharacterized protein</fullName>
    </submittedName>
</protein>